<evidence type="ECO:0000313" key="1">
    <source>
        <dbReference type="EMBL" id="OME92240.1"/>
    </source>
</evidence>
<protein>
    <submittedName>
        <fullName evidence="1">Uncharacterized protein</fullName>
    </submittedName>
</protein>
<accession>A0A1R1B153</accession>
<name>A0A1R1B153_PAELA</name>
<evidence type="ECO:0000313" key="2">
    <source>
        <dbReference type="Proteomes" id="UP000187074"/>
    </source>
</evidence>
<dbReference type="Proteomes" id="UP000187074">
    <property type="component" value="Unassembled WGS sequence"/>
</dbReference>
<reference evidence="1 2" key="1">
    <citation type="submission" date="2016-11" db="EMBL/GenBank/DDBJ databases">
        <title>Paenibacillus species isolates.</title>
        <authorList>
            <person name="Beno S.M."/>
        </authorList>
    </citation>
    <scope>NUCLEOTIDE SEQUENCE [LARGE SCALE GENOMIC DNA]</scope>
    <source>
        <strain evidence="1 2">FSL F4-0100</strain>
    </source>
</reference>
<dbReference type="STRING" id="1401.BK123_16675"/>
<sequence>MTLLGISWQGLFRFYSSIINSHQIFHRKSLGDEEHKWITSLTMNENTNQFQDVKIYIIINIWIFLCDFNNLSSLRTVYIDTDTPSTSKGGDVL</sequence>
<gene>
    <name evidence="1" type="ORF">BK123_16675</name>
</gene>
<comment type="caution">
    <text evidence="1">The sequence shown here is derived from an EMBL/GenBank/DDBJ whole genome shotgun (WGS) entry which is preliminary data.</text>
</comment>
<dbReference type="AlphaFoldDB" id="A0A1R1B153"/>
<proteinExistence type="predicted"/>
<organism evidence="1 2">
    <name type="scientific">Paenibacillus lautus</name>
    <name type="common">Bacillus lautus</name>
    <dbReference type="NCBI Taxonomy" id="1401"/>
    <lineage>
        <taxon>Bacteria</taxon>
        <taxon>Bacillati</taxon>
        <taxon>Bacillota</taxon>
        <taxon>Bacilli</taxon>
        <taxon>Bacillales</taxon>
        <taxon>Paenibacillaceae</taxon>
        <taxon>Paenibacillus</taxon>
    </lineage>
</organism>
<dbReference type="EMBL" id="MRTF01000005">
    <property type="protein sequence ID" value="OME92240.1"/>
    <property type="molecule type" value="Genomic_DNA"/>
</dbReference>